<dbReference type="PANTHER" id="PTHR12227:SF0">
    <property type="entry name" value="GLYCERATE KINASE"/>
    <property type="match status" value="1"/>
</dbReference>
<dbReference type="InterPro" id="IPR025286">
    <property type="entry name" value="MOFRL_assoc_dom"/>
</dbReference>
<dbReference type="Gene3D" id="3.40.50.10180">
    <property type="entry name" value="Glycerate kinase, MOFRL-like N-terminal domain"/>
    <property type="match status" value="1"/>
</dbReference>
<dbReference type="RefSeq" id="WP_015325279.1">
    <property type="nucleotide sequence ID" value="NC_019977.1"/>
</dbReference>
<dbReference type="PANTHER" id="PTHR12227">
    <property type="entry name" value="GLYCERATE KINASE"/>
    <property type="match status" value="1"/>
</dbReference>
<name>L0L1F7_METHD</name>
<dbReference type="AlphaFoldDB" id="L0L1F7"/>
<dbReference type="InterPro" id="IPR037035">
    <property type="entry name" value="GK-like_C_sf"/>
</dbReference>
<organism evidence="7 8">
    <name type="scientific">Methanomethylovorans hollandica (strain DSM 15978 / NBRC 107637 / DMS1)</name>
    <dbReference type="NCBI Taxonomy" id="867904"/>
    <lineage>
        <taxon>Archaea</taxon>
        <taxon>Methanobacteriati</taxon>
        <taxon>Methanobacteriota</taxon>
        <taxon>Stenosarchaea group</taxon>
        <taxon>Methanomicrobia</taxon>
        <taxon>Methanosarcinales</taxon>
        <taxon>Methanosarcinaceae</taxon>
        <taxon>Methanomethylovorans</taxon>
    </lineage>
</organism>
<keyword evidence="2" id="KW-0547">Nucleotide-binding</keyword>
<reference evidence="8" key="1">
    <citation type="submission" date="2012-02" db="EMBL/GenBank/DDBJ databases">
        <title>Complete sequence of chromosome of Methanomethylovorans hollandica DSM 15978.</title>
        <authorList>
            <person name="Lucas S."/>
            <person name="Copeland A."/>
            <person name="Lapidus A."/>
            <person name="Glavina del Rio T."/>
            <person name="Dalin E."/>
            <person name="Tice H."/>
            <person name="Bruce D."/>
            <person name="Goodwin L."/>
            <person name="Pitluck S."/>
            <person name="Peters L."/>
            <person name="Mikhailova N."/>
            <person name="Held B."/>
            <person name="Kyrpides N."/>
            <person name="Mavromatis K."/>
            <person name="Ivanova N."/>
            <person name="Brettin T."/>
            <person name="Detter J.C."/>
            <person name="Han C."/>
            <person name="Larimer F."/>
            <person name="Land M."/>
            <person name="Hauser L."/>
            <person name="Markowitz V."/>
            <person name="Cheng J.-F."/>
            <person name="Hugenholtz P."/>
            <person name="Woyke T."/>
            <person name="Wu D."/>
            <person name="Spring S."/>
            <person name="Schroeder M."/>
            <person name="Brambilla E."/>
            <person name="Klenk H.-P."/>
            <person name="Eisen J.A."/>
        </authorList>
    </citation>
    <scope>NUCLEOTIDE SEQUENCE [LARGE SCALE GENOMIC DNA]</scope>
    <source>
        <strain evidence="8">DSM 15978 / NBRC 107637 / DMS1</strain>
    </source>
</reference>
<feature type="domain" description="MOFRL" evidence="5">
    <location>
        <begin position="327"/>
        <end position="432"/>
    </location>
</feature>
<dbReference type="InterPro" id="IPR038614">
    <property type="entry name" value="GK_N_sf"/>
</dbReference>
<dbReference type="GO" id="GO:0005524">
    <property type="term" value="F:ATP binding"/>
    <property type="evidence" value="ECO:0007669"/>
    <property type="project" value="UniProtKB-KW"/>
</dbReference>
<dbReference type="FunFam" id="3.40.1480.10:FF:000002">
    <property type="entry name" value="Glycerate kinase"/>
    <property type="match status" value="1"/>
</dbReference>
<dbReference type="GO" id="GO:0005737">
    <property type="term" value="C:cytoplasm"/>
    <property type="evidence" value="ECO:0007669"/>
    <property type="project" value="TreeGrafter"/>
</dbReference>
<evidence type="ECO:0000259" key="5">
    <source>
        <dbReference type="Pfam" id="PF05161"/>
    </source>
</evidence>
<keyword evidence="1" id="KW-0808">Transferase</keyword>
<keyword evidence="3 7" id="KW-0418">Kinase</keyword>
<dbReference type="GO" id="GO:0008887">
    <property type="term" value="F:glycerate kinase activity"/>
    <property type="evidence" value="ECO:0007669"/>
    <property type="project" value="InterPro"/>
</dbReference>
<proteinExistence type="predicted"/>
<evidence type="ECO:0000256" key="3">
    <source>
        <dbReference type="ARBA" id="ARBA00022777"/>
    </source>
</evidence>
<dbReference type="Pfam" id="PF13660">
    <property type="entry name" value="DUF4147"/>
    <property type="match status" value="1"/>
</dbReference>
<protein>
    <submittedName>
        <fullName evidence="7">Putative glycerate kinase</fullName>
    </submittedName>
</protein>
<evidence type="ECO:0000313" key="7">
    <source>
        <dbReference type="EMBL" id="AGB50114.1"/>
    </source>
</evidence>
<dbReference type="OrthoDB" id="10741at2157"/>
<evidence type="ECO:0000256" key="4">
    <source>
        <dbReference type="ARBA" id="ARBA00022840"/>
    </source>
</evidence>
<keyword evidence="4" id="KW-0067">ATP-binding</keyword>
<dbReference type="InterPro" id="IPR039760">
    <property type="entry name" value="MOFRL_protein"/>
</dbReference>
<dbReference type="EMBL" id="CP003362">
    <property type="protein sequence ID" value="AGB50114.1"/>
    <property type="molecule type" value="Genomic_DNA"/>
</dbReference>
<evidence type="ECO:0000259" key="6">
    <source>
        <dbReference type="Pfam" id="PF13660"/>
    </source>
</evidence>
<feature type="domain" description="MOFRL-associated" evidence="6">
    <location>
        <begin position="9"/>
        <end position="244"/>
    </location>
</feature>
<dbReference type="STRING" id="867904.Metho_1939"/>
<dbReference type="Proteomes" id="UP000010866">
    <property type="component" value="Chromosome"/>
</dbReference>
<dbReference type="Pfam" id="PF05161">
    <property type="entry name" value="MOFRL"/>
    <property type="match status" value="1"/>
</dbReference>
<dbReference type="HOGENOM" id="CLU_032279_1_1_2"/>
<dbReference type="InterPro" id="IPR007835">
    <property type="entry name" value="MOFRL"/>
</dbReference>
<evidence type="ECO:0000313" key="8">
    <source>
        <dbReference type="Proteomes" id="UP000010866"/>
    </source>
</evidence>
<sequence>MRNGLKKDAAEILKSAIEAVEPSVAVKRALARDKNTLRVGTRSYDLDNFQNIYVIAFGKASVPMSKALEEILHDLPLKGMLITKYGLGSKLERIEVYEAAHPLPDENSLKAGQMVKEILSRTEKDDLVIFLISGGGSSLLALPRKDVSFKEFVKLHETMLTSGATIKEINTVRKHLSMVKGGGLARMAFPAQSISLVLSDVVGDPLDVVASGPTVPDSSTFEDFNDIVERYHITLLPSISRLLEDGLNGLIEETLKAGDPVFDLCYIKLVGTNCIALEAAAKKASEMGYNTLLLSSYISGESKEIAKVFAALARSELLHARPMPRPACIVAGGETTVTLKNGGKGGRCQEMALSFAIETEDHEGVLFLAAGTDGIDGPTDAAGAFADGNSVEKASMQGMDARTMLASHDSYTFFDGIDDLHKIGETGTNVMDIYILLAE</sequence>
<evidence type="ECO:0000256" key="1">
    <source>
        <dbReference type="ARBA" id="ARBA00022679"/>
    </source>
</evidence>
<accession>L0L1F7</accession>
<evidence type="ECO:0000256" key="2">
    <source>
        <dbReference type="ARBA" id="ARBA00022741"/>
    </source>
</evidence>
<dbReference type="KEGG" id="mhz:Metho_1939"/>
<gene>
    <name evidence="7" type="ordered locus">Metho_1939</name>
</gene>
<dbReference type="FunFam" id="3.40.50.10180:FF:000001">
    <property type="entry name" value="Glycerate kinase"/>
    <property type="match status" value="1"/>
</dbReference>
<dbReference type="GeneID" id="14406452"/>
<dbReference type="SUPFAM" id="SSF82544">
    <property type="entry name" value="GckA/TtuD-like"/>
    <property type="match status" value="1"/>
</dbReference>
<dbReference type="Gene3D" id="3.40.1480.10">
    <property type="entry name" value="MOFRL domain"/>
    <property type="match status" value="1"/>
</dbReference>
<keyword evidence="8" id="KW-1185">Reference proteome</keyword>